<accession>A0A8S5STZ9</accession>
<reference evidence="3" key="1">
    <citation type="journal article" date="2021" name="Proc. Natl. Acad. Sci. U.S.A.">
        <title>A Catalog of Tens of Thousands of Viruses from Human Metagenomes Reveals Hidden Associations with Chronic Diseases.</title>
        <authorList>
            <person name="Tisza M.J."/>
            <person name="Buck C.B."/>
        </authorList>
    </citation>
    <scope>NUCLEOTIDE SEQUENCE</scope>
    <source>
        <strain evidence="3">CtfyA6</strain>
    </source>
</reference>
<evidence type="ECO:0000313" key="3">
    <source>
        <dbReference type="EMBL" id="DAF54034.1"/>
    </source>
</evidence>
<keyword evidence="1" id="KW-0946">Virion</keyword>
<sequence length="346" mass="38428">MKSIHEIVSAKEIAAYYAEKMSNKIPYLGEVLFPRSKTLGLDLSWIKGAGGLPVVLKPSAFDVNVTLRDRVGLSKIETEMPFFKEGILVKEKDRQELNKLLGSGNTQYLDLILSKIFDDATTLVDGAVAQEERLRMQLLTSGRIAVTANGVDLDYDYKMSGEHKGQVVASWSQHDTANPIVDIQKAQLKIATDTGTKPNRLIMNSVTFNNLMMNKAIKKDMNILSGEHIILTEEMVKQYMKSKLQVVIQIYDKMFKDETGADKKYIPDSTVAIIPEGTLGKTMFGTTPEESDLMSGTDADVSIVNTGMAITTTKKTDPVNVETKVSMITLPSFERMDELFILDTEL</sequence>
<dbReference type="InterPro" id="IPR005564">
    <property type="entry name" value="Major_capsid_GpE"/>
</dbReference>
<protein>
    <submittedName>
        <fullName evidence="3">Major capsid protein</fullName>
    </submittedName>
</protein>
<name>A0A8S5STZ9_9CAUD</name>
<dbReference type="InterPro" id="IPR053738">
    <property type="entry name" value="Lambda_capsid_assembly"/>
</dbReference>
<dbReference type="Gene3D" id="3.90.1690.10">
    <property type="entry name" value="phage-related protein like domain"/>
    <property type="match status" value="1"/>
</dbReference>
<organism evidence="3">
    <name type="scientific">Myoviridae sp. ctfyA6</name>
    <dbReference type="NCBI Taxonomy" id="2827698"/>
    <lineage>
        <taxon>Viruses</taxon>
        <taxon>Duplodnaviria</taxon>
        <taxon>Heunggongvirae</taxon>
        <taxon>Uroviricota</taxon>
        <taxon>Caudoviricetes</taxon>
    </lineage>
</organism>
<evidence type="ECO:0000256" key="1">
    <source>
        <dbReference type="ARBA" id="ARBA00022561"/>
    </source>
</evidence>
<dbReference type="Pfam" id="PF03864">
    <property type="entry name" value="Phage_cap_E"/>
    <property type="match status" value="1"/>
</dbReference>
<keyword evidence="1" id="KW-0167">Capsid protein</keyword>
<evidence type="ECO:0000256" key="2">
    <source>
        <dbReference type="ARBA" id="ARBA00023200"/>
    </source>
</evidence>
<keyword evidence="2" id="KW-1035">Host cytoplasm</keyword>
<dbReference type="GO" id="GO:0019028">
    <property type="term" value="C:viral capsid"/>
    <property type="evidence" value="ECO:0007669"/>
    <property type="project" value="UniProtKB-KW"/>
</dbReference>
<proteinExistence type="predicted"/>
<dbReference type="EMBL" id="BK032670">
    <property type="protein sequence ID" value="DAF54034.1"/>
    <property type="molecule type" value="Genomic_DNA"/>
</dbReference>